<feature type="region of interest" description="Disordered" evidence="1">
    <location>
        <begin position="382"/>
        <end position="403"/>
    </location>
</feature>
<evidence type="ECO:0000313" key="3">
    <source>
        <dbReference type="EnsemblMetazoa" id="CapteP187514"/>
    </source>
</evidence>
<dbReference type="Proteomes" id="UP000014760">
    <property type="component" value="Unassembled WGS sequence"/>
</dbReference>
<dbReference type="Gene3D" id="3.90.320.10">
    <property type="match status" value="1"/>
</dbReference>
<organism evidence="2">
    <name type="scientific">Capitella teleta</name>
    <name type="common">Polychaete worm</name>
    <dbReference type="NCBI Taxonomy" id="283909"/>
    <lineage>
        <taxon>Eukaryota</taxon>
        <taxon>Metazoa</taxon>
        <taxon>Spiralia</taxon>
        <taxon>Lophotrochozoa</taxon>
        <taxon>Annelida</taxon>
        <taxon>Polychaeta</taxon>
        <taxon>Sedentaria</taxon>
        <taxon>Scolecida</taxon>
        <taxon>Capitellidae</taxon>
        <taxon>Capitella</taxon>
    </lineage>
</organism>
<dbReference type="InterPro" id="IPR011604">
    <property type="entry name" value="PDDEXK-like_dom_sf"/>
</dbReference>
<reference evidence="4" key="1">
    <citation type="submission" date="2012-12" db="EMBL/GenBank/DDBJ databases">
        <authorList>
            <person name="Hellsten U."/>
            <person name="Grimwood J."/>
            <person name="Chapman J.A."/>
            <person name="Shapiro H."/>
            <person name="Aerts A."/>
            <person name="Otillar R.P."/>
            <person name="Terry A.Y."/>
            <person name="Boore J.L."/>
            <person name="Simakov O."/>
            <person name="Marletaz F."/>
            <person name="Cho S.-J."/>
            <person name="Edsinger-Gonzales E."/>
            <person name="Havlak P."/>
            <person name="Kuo D.-H."/>
            <person name="Larsson T."/>
            <person name="Lv J."/>
            <person name="Arendt D."/>
            <person name="Savage R."/>
            <person name="Osoegawa K."/>
            <person name="de Jong P."/>
            <person name="Lindberg D.R."/>
            <person name="Seaver E.C."/>
            <person name="Weisblat D.A."/>
            <person name="Putnam N.H."/>
            <person name="Grigoriev I.V."/>
            <person name="Rokhsar D.S."/>
        </authorList>
    </citation>
    <scope>NUCLEOTIDE SEQUENCE</scope>
    <source>
        <strain evidence="4">I ESC-2004</strain>
    </source>
</reference>
<sequence length="449" mass="52106">MEALFPQLEIFVNHKALTNDAVTVFWRTGKNQCPDNLSLQVKEVLRVNEFERESRLLEKIKVLIKPPHVDYRARKQGDLIHAHFENTERFLISVKNDEYVAHIFEKANLLFQLRYLFKYGRVREVGVAFKKFPIRGQIDLLEIDHEKKILYVKEMKTYSRKLVVREKHQEQVNSYAMIMAELIFGNWKTPFLKGSSSSSMSEDDDDVDASSSSSSSSSLLSKAKLERQEFLRRTAERVKKEDRTLLAEPLVSRLGLRTLEIKSKLRLKLKKTPELLMITRVYVPYLVPAPKRLSYITKYISVRFINAAVRNITKPMWNSLLAALVQNLNKNTHEAVTFPCDLDLLLEWTPPVMESEFSVSLFNNTNEIQVPKELSQVNFEEYERGDNEEEEEEEEKGGSKNSVVVCDRHHGGGVVRSNQTFINSKPDKLLLNLYYILLISKTRLLLLPR</sequence>
<feature type="compositionally biased region" description="Low complexity" evidence="1">
    <location>
        <begin position="209"/>
        <end position="220"/>
    </location>
</feature>
<feature type="compositionally biased region" description="Acidic residues" evidence="1">
    <location>
        <begin position="386"/>
        <end position="395"/>
    </location>
</feature>
<dbReference type="EMBL" id="KB309212">
    <property type="protein sequence ID" value="ELT95185.1"/>
    <property type="molecule type" value="Genomic_DNA"/>
</dbReference>
<feature type="region of interest" description="Disordered" evidence="1">
    <location>
        <begin position="198"/>
        <end position="220"/>
    </location>
</feature>
<evidence type="ECO:0000313" key="4">
    <source>
        <dbReference type="Proteomes" id="UP000014760"/>
    </source>
</evidence>
<dbReference type="EMBL" id="AMQN01011962">
    <property type="status" value="NOT_ANNOTATED_CDS"/>
    <property type="molecule type" value="Genomic_DNA"/>
</dbReference>
<dbReference type="HOGENOM" id="CLU_610094_0_0_1"/>
<name>R7TW12_CAPTE</name>
<gene>
    <name evidence="2" type="ORF">CAPTEDRAFT_187514</name>
</gene>
<evidence type="ECO:0000313" key="2">
    <source>
        <dbReference type="EMBL" id="ELT95185.1"/>
    </source>
</evidence>
<proteinExistence type="predicted"/>
<reference evidence="3" key="3">
    <citation type="submission" date="2015-06" db="UniProtKB">
        <authorList>
            <consortium name="EnsemblMetazoa"/>
        </authorList>
    </citation>
    <scope>IDENTIFICATION</scope>
</reference>
<dbReference type="EnsemblMetazoa" id="CapteT187514">
    <property type="protein sequence ID" value="CapteP187514"/>
    <property type="gene ID" value="CapteG187514"/>
</dbReference>
<dbReference type="AlphaFoldDB" id="R7TW12"/>
<accession>R7TW12</accession>
<protein>
    <submittedName>
        <fullName evidence="2 3">Uncharacterized protein</fullName>
    </submittedName>
</protein>
<evidence type="ECO:0000256" key="1">
    <source>
        <dbReference type="SAM" id="MobiDB-lite"/>
    </source>
</evidence>
<keyword evidence="4" id="KW-1185">Reference proteome</keyword>
<reference evidence="2 4" key="2">
    <citation type="journal article" date="2013" name="Nature">
        <title>Insights into bilaterian evolution from three spiralian genomes.</title>
        <authorList>
            <person name="Simakov O."/>
            <person name="Marletaz F."/>
            <person name="Cho S.J."/>
            <person name="Edsinger-Gonzales E."/>
            <person name="Havlak P."/>
            <person name="Hellsten U."/>
            <person name="Kuo D.H."/>
            <person name="Larsson T."/>
            <person name="Lv J."/>
            <person name="Arendt D."/>
            <person name="Savage R."/>
            <person name="Osoegawa K."/>
            <person name="de Jong P."/>
            <person name="Grimwood J."/>
            <person name="Chapman J.A."/>
            <person name="Shapiro H."/>
            <person name="Aerts A."/>
            <person name="Otillar R.P."/>
            <person name="Terry A.Y."/>
            <person name="Boore J.L."/>
            <person name="Grigoriev I.V."/>
            <person name="Lindberg D.R."/>
            <person name="Seaver E.C."/>
            <person name="Weisblat D.A."/>
            <person name="Putnam N.H."/>
            <person name="Rokhsar D.S."/>
        </authorList>
    </citation>
    <scope>NUCLEOTIDE SEQUENCE</scope>
    <source>
        <strain evidence="2 4">I ESC-2004</strain>
    </source>
</reference>